<evidence type="ECO:0000256" key="4">
    <source>
        <dbReference type="ARBA" id="ARBA00004496"/>
    </source>
</evidence>
<feature type="domain" description="RNase H type-2" evidence="17">
    <location>
        <begin position="3"/>
        <end position="186"/>
    </location>
</feature>
<dbReference type="PANTHER" id="PTHR10954">
    <property type="entry name" value="RIBONUCLEASE H2 SUBUNIT A"/>
    <property type="match status" value="1"/>
</dbReference>
<proteinExistence type="inferred from homology"/>
<keyword evidence="13 14" id="KW-0464">Manganese</keyword>
<evidence type="ECO:0000256" key="16">
    <source>
        <dbReference type="RuleBase" id="RU003515"/>
    </source>
</evidence>
<evidence type="ECO:0000313" key="19">
    <source>
        <dbReference type="Proteomes" id="UP000744438"/>
    </source>
</evidence>
<dbReference type="GO" id="GO:0043137">
    <property type="term" value="P:DNA replication, removal of RNA primer"/>
    <property type="evidence" value="ECO:0007669"/>
    <property type="project" value="TreeGrafter"/>
</dbReference>
<keyword evidence="10 14" id="KW-0479">Metal-binding</keyword>
<dbReference type="SUPFAM" id="SSF53098">
    <property type="entry name" value="Ribonuclease H-like"/>
    <property type="match status" value="1"/>
</dbReference>
<evidence type="ECO:0000256" key="15">
    <source>
        <dbReference type="PROSITE-ProRule" id="PRU01319"/>
    </source>
</evidence>
<organism evidence="18 19">
    <name type="scientific">SAR86 cluster bacterium</name>
    <dbReference type="NCBI Taxonomy" id="2030880"/>
    <lineage>
        <taxon>Bacteria</taxon>
        <taxon>Pseudomonadati</taxon>
        <taxon>Pseudomonadota</taxon>
        <taxon>Gammaproteobacteria</taxon>
        <taxon>SAR86 cluster</taxon>
    </lineage>
</organism>
<comment type="function">
    <text evidence="3 14 16">Endonuclease that specifically degrades the RNA of RNA-DNA hybrids.</text>
</comment>
<feature type="binding site" evidence="14 15">
    <location>
        <position position="100"/>
    </location>
    <ligand>
        <name>a divalent metal cation</name>
        <dbReference type="ChEBI" id="CHEBI:60240"/>
    </ligand>
</feature>
<dbReference type="GO" id="GO:0030145">
    <property type="term" value="F:manganese ion binding"/>
    <property type="evidence" value="ECO:0007669"/>
    <property type="project" value="UniProtKB-UniRule"/>
</dbReference>
<dbReference type="EMBL" id="JADHQC010000001">
    <property type="protein sequence ID" value="MBL6811345.1"/>
    <property type="molecule type" value="Genomic_DNA"/>
</dbReference>
<evidence type="ECO:0000256" key="7">
    <source>
        <dbReference type="ARBA" id="ARBA00019179"/>
    </source>
</evidence>
<sequence length="186" mass="20654">MKKYLVGADEVGRGCLFGPVVAAAVILGNNNNFELKDSKKLSEKKRIILLSEIERNAIKISLGKASVKEIDSLNIKEASLLAMKRAILGLKVKNIEIIVDGIDIPKINYPCKAIIKADDKIPEVMAASIVAKVHRDNLMIAFSKKYPDFSLEKNKGYPTKEHLNILKSLGPTNYHRKSFKPVLDAR</sequence>
<dbReference type="Gene3D" id="3.30.420.10">
    <property type="entry name" value="Ribonuclease H-like superfamily/Ribonuclease H"/>
    <property type="match status" value="1"/>
</dbReference>
<evidence type="ECO:0000256" key="12">
    <source>
        <dbReference type="ARBA" id="ARBA00022801"/>
    </source>
</evidence>
<evidence type="ECO:0000259" key="17">
    <source>
        <dbReference type="PROSITE" id="PS51975"/>
    </source>
</evidence>
<accession>A0A937HVJ7</accession>
<keyword evidence="12 14" id="KW-0378">Hydrolase</keyword>
<evidence type="ECO:0000313" key="18">
    <source>
        <dbReference type="EMBL" id="MBL6811345.1"/>
    </source>
</evidence>
<dbReference type="Pfam" id="PF01351">
    <property type="entry name" value="RNase_HII"/>
    <property type="match status" value="1"/>
</dbReference>
<dbReference type="InterPro" id="IPR012337">
    <property type="entry name" value="RNaseH-like_sf"/>
</dbReference>
<dbReference type="InterPro" id="IPR024567">
    <property type="entry name" value="RNase_HII/HIII_dom"/>
</dbReference>
<evidence type="ECO:0000256" key="13">
    <source>
        <dbReference type="ARBA" id="ARBA00023211"/>
    </source>
</evidence>
<dbReference type="GO" id="GO:0003723">
    <property type="term" value="F:RNA binding"/>
    <property type="evidence" value="ECO:0007669"/>
    <property type="project" value="UniProtKB-UniRule"/>
</dbReference>
<dbReference type="EC" id="3.1.26.4" evidence="6 14"/>
<evidence type="ECO:0000256" key="9">
    <source>
        <dbReference type="ARBA" id="ARBA00022722"/>
    </source>
</evidence>
<evidence type="ECO:0000256" key="2">
    <source>
        <dbReference type="ARBA" id="ARBA00001946"/>
    </source>
</evidence>
<comment type="caution">
    <text evidence="18">The sequence shown here is derived from an EMBL/GenBank/DDBJ whole genome shotgun (WGS) entry which is preliminary data.</text>
</comment>
<dbReference type="GO" id="GO:0032299">
    <property type="term" value="C:ribonuclease H2 complex"/>
    <property type="evidence" value="ECO:0007669"/>
    <property type="project" value="TreeGrafter"/>
</dbReference>
<comment type="subcellular location">
    <subcellularLocation>
        <location evidence="4 14">Cytoplasm</location>
    </subcellularLocation>
</comment>
<comment type="similarity">
    <text evidence="5 14 16">Belongs to the RNase HII family.</text>
</comment>
<gene>
    <name evidence="14" type="primary">rnhB</name>
    <name evidence="18" type="ORF">ISQ63_00510</name>
</gene>
<evidence type="ECO:0000256" key="1">
    <source>
        <dbReference type="ARBA" id="ARBA00000077"/>
    </source>
</evidence>
<evidence type="ECO:0000256" key="3">
    <source>
        <dbReference type="ARBA" id="ARBA00004065"/>
    </source>
</evidence>
<evidence type="ECO:0000256" key="6">
    <source>
        <dbReference type="ARBA" id="ARBA00012180"/>
    </source>
</evidence>
<dbReference type="GO" id="GO:0004523">
    <property type="term" value="F:RNA-DNA hybrid ribonuclease activity"/>
    <property type="evidence" value="ECO:0007669"/>
    <property type="project" value="UniProtKB-UniRule"/>
</dbReference>
<dbReference type="InterPro" id="IPR022898">
    <property type="entry name" value="RNase_HII"/>
</dbReference>
<keyword evidence="11 14" id="KW-0255">Endonuclease</keyword>
<evidence type="ECO:0000256" key="8">
    <source>
        <dbReference type="ARBA" id="ARBA00022490"/>
    </source>
</evidence>
<evidence type="ECO:0000256" key="10">
    <source>
        <dbReference type="ARBA" id="ARBA00022723"/>
    </source>
</evidence>
<evidence type="ECO:0000256" key="14">
    <source>
        <dbReference type="HAMAP-Rule" id="MF_00052"/>
    </source>
</evidence>
<evidence type="ECO:0000256" key="5">
    <source>
        <dbReference type="ARBA" id="ARBA00007383"/>
    </source>
</evidence>
<comment type="cofactor">
    <cofactor evidence="14 15">
        <name>Mn(2+)</name>
        <dbReference type="ChEBI" id="CHEBI:29035"/>
    </cofactor>
    <cofactor evidence="14 15">
        <name>Mg(2+)</name>
        <dbReference type="ChEBI" id="CHEBI:18420"/>
    </cofactor>
    <text evidence="14 15">Manganese or magnesium. Binds 1 divalent metal ion per monomer in the absence of substrate. May bind a second metal ion after substrate binding.</text>
</comment>
<dbReference type="Proteomes" id="UP000744438">
    <property type="component" value="Unassembled WGS sequence"/>
</dbReference>
<evidence type="ECO:0000256" key="11">
    <source>
        <dbReference type="ARBA" id="ARBA00022759"/>
    </source>
</evidence>
<name>A0A937HVJ7_9GAMM</name>
<feature type="binding site" evidence="14 15">
    <location>
        <position position="10"/>
    </location>
    <ligand>
        <name>a divalent metal cation</name>
        <dbReference type="ChEBI" id="CHEBI:60240"/>
    </ligand>
</feature>
<keyword evidence="8 14" id="KW-0963">Cytoplasm</keyword>
<keyword evidence="9 14" id="KW-0540">Nuclease</keyword>
<dbReference type="NCBIfam" id="NF000595">
    <property type="entry name" value="PRK00015.1-3"/>
    <property type="match status" value="1"/>
</dbReference>
<dbReference type="CDD" id="cd07182">
    <property type="entry name" value="RNase_HII_bacteria_HII_like"/>
    <property type="match status" value="1"/>
</dbReference>
<comment type="cofactor">
    <cofactor evidence="2">
        <name>Mg(2+)</name>
        <dbReference type="ChEBI" id="CHEBI:18420"/>
    </cofactor>
</comment>
<dbReference type="PANTHER" id="PTHR10954:SF18">
    <property type="entry name" value="RIBONUCLEASE HII"/>
    <property type="match status" value="1"/>
</dbReference>
<dbReference type="InterPro" id="IPR036397">
    <property type="entry name" value="RNaseH_sf"/>
</dbReference>
<feature type="binding site" evidence="14 15">
    <location>
        <position position="9"/>
    </location>
    <ligand>
        <name>a divalent metal cation</name>
        <dbReference type="ChEBI" id="CHEBI:60240"/>
    </ligand>
</feature>
<dbReference type="GO" id="GO:0006298">
    <property type="term" value="P:mismatch repair"/>
    <property type="evidence" value="ECO:0007669"/>
    <property type="project" value="TreeGrafter"/>
</dbReference>
<reference evidence="18" key="1">
    <citation type="submission" date="2020-10" db="EMBL/GenBank/DDBJ databases">
        <title>Microbiome of the Black Sea water column analyzed by genome centric metagenomics.</title>
        <authorList>
            <person name="Cabello-Yeves P.J."/>
            <person name="Callieri C."/>
            <person name="Picazo A."/>
            <person name="Mehrshad M."/>
            <person name="Haro-Moreno J.M."/>
            <person name="Roda-Garcia J."/>
            <person name="Dzembekova N."/>
            <person name="Slabakova V."/>
            <person name="Slabakova N."/>
            <person name="Moncheva S."/>
            <person name="Rodriguez-Valera F."/>
        </authorList>
    </citation>
    <scope>NUCLEOTIDE SEQUENCE</scope>
    <source>
        <strain evidence="18">BS307-5m-G49</strain>
    </source>
</reference>
<protein>
    <recommendedName>
        <fullName evidence="7 14">Ribonuclease HII</fullName>
        <shortName evidence="14">RNase HII</shortName>
        <ecNumber evidence="6 14">3.1.26.4</ecNumber>
    </recommendedName>
</protein>
<dbReference type="GO" id="GO:0005737">
    <property type="term" value="C:cytoplasm"/>
    <property type="evidence" value="ECO:0007669"/>
    <property type="project" value="UniProtKB-SubCell"/>
</dbReference>
<dbReference type="AlphaFoldDB" id="A0A937HVJ7"/>
<dbReference type="HAMAP" id="MF_00052_B">
    <property type="entry name" value="RNase_HII_B"/>
    <property type="match status" value="1"/>
</dbReference>
<dbReference type="PROSITE" id="PS51975">
    <property type="entry name" value="RNASE_H_2"/>
    <property type="match status" value="1"/>
</dbReference>
<dbReference type="InterPro" id="IPR001352">
    <property type="entry name" value="RNase_HII/HIII"/>
</dbReference>
<comment type="catalytic activity">
    <reaction evidence="1 14 15 16">
        <text>Endonucleolytic cleavage to 5'-phosphomonoester.</text>
        <dbReference type="EC" id="3.1.26.4"/>
    </reaction>
</comment>